<dbReference type="PANTHER" id="PTHR37538:SF4">
    <property type="entry name" value="PITSLRE SERINE_THREONINE-PROTEIN KINASE CDC2L1"/>
    <property type="match status" value="1"/>
</dbReference>
<evidence type="ECO:0000256" key="1">
    <source>
        <dbReference type="SAM" id="MobiDB-lite"/>
    </source>
</evidence>
<gene>
    <name evidence="2" type="ORF">BDV25DRAFT_142798</name>
</gene>
<organism evidence="2 3">
    <name type="scientific">Aspergillus avenaceus</name>
    <dbReference type="NCBI Taxonomy" id="36643"/>
    <lineage>
        <taxon>Eukaryota</taxon>
        <taxon>Fungi</taxon>
        <taxon>Dikarya</taxon>
        <taxon>Ascomycota</taxon>
        <taxon>Pezizomycotina</taxon>
        <taxon>Eurotiomycetes</taxon>
        <taxon>Eurotiomycetidae</taxon>
        <taxon>Eurotiales</taxon>
        <taxon>Aspergillaceae</taxon>
        <taxon>Aspergillus</taxon>
        <taxon>Aspergillus subgen. Circumdati</taxon>
    </lineage>
</organism>
<protein>
    <submittedName>
        <fullName evidence="2">Uncharacterized protein</fullName>
    </submittedName>
</protein>
<dbReference type="EMBL" id="ML742209">
    <property type="protein sequence ID" value="KAE8147413.1"/>
    <property type="molecule type" value="Genomic_DNA"/>
</dbReference>
<evidence type="ECO:0000313" key="3">
    <source>
        <dbReference type="Proteomes" id="UP000325780"/>
    </source>
</evidence>
<feature type="compositionally biased region" description="Gly residues" evidence="1">
    <location>
        <begin position="163"/>
        <end position="190"/>
    </location>
</feature>
<proteinExistence type="predicted"/>
<dbReference type="PANTHER" id="PTHR37538">
    <property type="entry name" value="BTB DOMAIN-CONTAINING PROTEIN"/>
    <property type="match status" value="1"/>
</dbReference>
<reference evidence="2 3" key="1">
    <citation type="submission" date="2019-04" db="EMBL/GenBank/DDBJ databases">
        <title>Friends and foes A comparative genomics study of 23 Aspergillus species from section Flavi.</title>
        <authorList>
            <consortium name="DOE Joint Genome Institute"/>
            <person name="Kjaerbolling I."/>
            <person name="Vesth T."/>
            <person name="Frisvad J.C."/>
            <person name="Nybo J.L."/>
            <person name="Theobald S."/>
            <person name="Kildgaard S."/>
            <person name="Isbrandt T."/>
            <person name="Kuo A."/>
            <person name="Sato A."/>
            <person name="Lyhne E.K."/>
            <person name="Kogle M.E."/>
            <person name="Wiebenga A."/>
            <person name="Kun R.S."/>
            <person name="Lubbers R.J."/>
            <person name="Makela M.R."/>
            <person name="Barry K."/>
            <person name="Chovatia M."/>
            <person name="Clum A."/>
            <person name="Daum C."/>
            <person name="Haridas S."/>
            <person name="He G."/>
            <person name="LaButti K."/>
            <person name="Lipzen A."/>
            <person name="Mondo S."/>
            <person name="Riley R."/>
            <person name="Salamov A."/>
            <person name="Simmons B.A."/>
            <person name="Magnuson J.K."/>
            <person name="Henrissat B."/>
            <person name="Mortensen U.H."/>
            <person name="Larsen T.O."/>
            <person name="Devries R.P."/>
            <person name="Grigoriev I.V."/>
            <person name="Machida M."/>
            <person name="Baker S.E."/>
            <person name="Andersen M.R."/>
        </authorList>
    </citation>
    <scope>NUCLEOTIDE SEQUENCE [LARGE SCALE GENOMIC DNA]</scope>
    <source>
        <strain evidence="2 3">IBT 18842</strain>
    </source>
</reference>
<feature type="compositionally biased region" description="Low complexity" evidence="1">
    <location>
        <begin position="455"/>
        <end position="469"/>
    </location>
</feature>
<name>A0A5N6TM40_ASPAV</name>
<feature type="region of interest" description="Disordered" evidence="1">
    <location>
        <begin position="342"/>
        <end position="607"/>
    </location>
</feature>
<feature type="compositionally biased region" description="Basic and acidic residues" evidence="1">
    <location>
        <begin position="214"/>
        <end position="244"/>
    </location>
</feature>
<dbReference type="OrthoDB" id="3594103at2759"/>
<feature type="compositionally biased region" description="Basic residues" evidence="1">
    <location>
        <begin position="131"/>
        <end position="141"/>
    </location>
</feature>
<feature type="compositionally biased region" description="Basic and acidic residues" evidence="1">
    <location>
        <begin position="416"/>
        <end position="425"/>
    </location>
</feature>
<feature type="compositionally biased region" description="Basic and acidic residues" evidence="1">
    <location>
        <begin position="596"/>
        <end position="607"/>
    </location>
</feature>
<feature type="compositionally biased region" description="Basic and acidic residues" evidence="1">
    <location>
        <begin position="528"/>
        <end position="545"/>
    </location>
</feature>
<feature type="compositionally biased region" description="Basic and acidic residues" evidence="1">
    <location>
        <begin position="106"/>
        <end position="121"/>
    </location>
</feature>
<feature type="non-terminal residue" evidence="2">
    <location>
        <position position="607"/>
    </location>
</feature>
<feature type="region of interest" description="Disordered" evidence="1">
    <location>
        <begin position="66"/>
        <end position="316"/>
    </location>
</feature>
<evidence type="ECO:0000313" key="2">
    <source>
        <dbReference type="EMBL" id="KAE8147413.1"/>
    </source>
</evidence>
<feature type="compositionally biased region" description="Pro residues" evidence="1">
    <location>
        <begin position="492"/>
        <end position="501"/>
    </location>
</feature>
<dbReference type="Proteomes" id="UP000325780">
    <property type="component" value="Unassembled WGS sequence"/>
</dbReference>
<feature type="compositionally biased region" description="Low complexity" evidence="1">
    <location>
        <begin position="245"/>
        <end position="266"/>
    </location>
</feature>
<dbReference type="AlphaFoldDB" id="A0A5N6TM40"/>
<sequence>MECICIDQYDGSDFRKGIVSLFQYHLAGDIRMDKYHETSKIASHNGRLNKAAIAFELELYTSTPQPYGHPPPSYDDAIRDLPPDYSTASPLAQRRDLIHKSAPVRTAEHCRTRSSPRHIDFETPFGVREHVAKKKTNKKKAPQQNPSPPPNDDGDKKEPPEEGQGGGDAGNSGGGSGDGNGDNGGNGGDGGGEENWDDDWGTAGNKKKDKKKKKEEEELKKKEEEERLAKQEEERKAKEDEKAAEAAAANNLSWADDGGGDDSWAGFGAVGKKSKNKKGKDAALVDTDSPSEPPSSSFQDVNLNDGAPKLDLGLYSPGGKPTAGRFGLGGWDKTWNSSSKWGLDSLSGLKDDRPKNENPWSLAPADPLNSSVGFGFGFGAPPATNNGGFEAEAKKPEDDGWGFTGSKKDKKNSKGLVEDLLKGSEPETTGEVADDDNWGWGNQAGKKDKKKAFAGDDPASPQPSAAAPSEGSWISGWNFLGKKNNKKNEEPPAAPESPAEPIPEEKKEEDDWSAWNVPTKEKKKKGKTALEPEHLPEPEPAKDLESEPQAPEAESKTEAFEMPDDPLYNNWDSLNSKDRKKRERSLLKKGLPIPGKDFEWPPKPAEP</sequence>
<feature type="compositionally biased region" description="Acidic residues" evidence="1">
    <location>
        <begin position="191"/>
        <end position="200"/>
    </location>
</feature>
<accession>A0A5N6TM40</accession>
<keyword evidence="3" id="KW-1185">Reference proteome</keyword>